<reference evidence="1 2" key="1">
    <citation type="submission" date="2020-08" db="EMBL/GenBank/DDBJ databases">
        <title>Genomic Encyclopedia of Type Strains, Phase III (KMG-III): the genomes of soil and plant-associated and newly described type strains.</title>
        <authorList>
            <person name="Whitman W."/>
        </authorList>
    </citation>
    <scope>NUCLEOTIDE SEQUENCE [LARGE SCALE GENOMIC DNA]</scope>
    <source>
        <strain evidence="1 2">CECT 8572</strain>
    </source>
</reference>
<name>A0ABR6HNP2_9RHOB</name>
<protein>
    <recommendedName>
        <fullName evidence="3">Glycosyltransferase</fullName>
    </recommendedName>
</protein>
<proteinExistence type="predicted"/>
<gene>
    <name evidence="1" type="ORF">FHS00_001747</name>
</gene>
<sequence length="243" mass="27810">MSKVVVACVKWGNKYPSSYVTRLRNMVRRNLNVPHEFFCLTDDGTNLPDDVHVVPLTENWTGWWNKICLFNPDLFPEGARILYLDLDVVITGSIDFLLDEELSFSACRPFSGKQNVRCNSSILCFPSGPYRYLYDGLKVDGSIVERYPGDQDYISDLVKEIDWFQSDKVVSYKFDLGSTFWGTALPEKIRRGLPRIAPLPAMETVLPKEVSVVVFHGKPDPEDVAKKSYKGYRKAPFVSQHWQ</sequence>
<dbReference type="Gene3D" id="3.90.550.10">
    <property type="entry name" value="Spore Coat Polysaccharide Biosynthesis Protein SpsA, Chain A"/>
    <property type="match status" value="1"/>
</dbReference>
<dbReference type="EMBL" id="JACIBX010000005">
    <property type="protein sequence ID" value="MBB3712170.1"/>
    <property type="molecule type" value="Genomic_DNA"/>
</dbReference>
<evidence type="ECO:0000313" key="1">
    <source>
        <dbReference type="EMBL" id="MBB3712170.1"/>
    </source>
</evidence>
<dbReference type="Proteomes" id="UP000576152">
    <property type="component" value="Unassembled WGS sequence"/>
</dbReference>
<accession>A0ABR6HNP2</accession>
<evidence type="ECO:0000313" key="2">
    <source>
        <dbReference type="Proteomes" id="UP000576152"/>
    </source>
</evidence>
<dbReference type="SUPFAM" id="SSF53448">
    <property type="entry name" value="Nucleotide-diphospho-sugar transferases"/>
    <property type="match status" value="1"/>
</dbReference>
<evidence type="ECO:0008006" key="3">
    <source>
        <dbReference type="Google" id="ProtNLM"/>
    </source>
</evidence>
<dbReference type="InterPro" id="IPR029044">
    <property type="entry name" value="Nucleotide-diphossugar_trans"/>
</dbReference>
<comment type="caution">
    <text evidence="1">The sequence shown here is derived from an EMBL/GenBank/DDBJ whole genome shotgun (WGS) entry which is preliminary data.</text>
</comment>
<dbReference type="RefSeq" id="WP_183471890.1">
    <property type="nucleotide sequence ID" value="NZ_CP139691.1"/>
</dbReference>
<keyword evidence="2" id="KW-1185">Reference proteome</keyword>
<organism evidence="1 2">
    <name type="scientific">Limimaricola variabilis</name>
    <dbReference type="NCBI Taxonomy" id="1492771"/>
    <lineage>
        <taxon>Bacteria</taxon>
        <taxon>Pseudomonadati</taxon>
        <taxon>Pseudomonadota</taxon>
        <taxon>Alphaproteobacteria</taxon>
        <taxon>Rhodobacterales</taxon>
        <taxon>Paracoccaceae</taxon>
        <taxon>Limimaricola</taxon>
    </lineage>
</organism>